<feature type="compositionally biased region" description="Basic and acidic residues" evidence="1">
    <location>
        <begin position="701"/>
        <end position="710"/>
    </location>
</feature>
<feature type="domain" description="Rab-GAP TBC" evidence="2">
    <location>
        <begin position="469"/>
        <end position="664"/>
    </location>
</feature>
<feature type="region of interest" description="Disordered" evidence="1">
    <location>
        <begin position="218"/>
        <end position="276"/>
    </location>
</feature>
<evidence type="ECO:0000259" key="2">
    <source>
        <dbReference type="PROSITE" id="PS50086"/>
    </source>
</evidence>
<dbReference type="Pfam" id="PF00566">
    <property type="entry name" value="RabGAP-TBC"/>
    <property type="match status" value="1"/>
</dbReference>
<dbReference type="EMBL" id="ML119666">
    <property type="protein sequence ID" value="RPA83242.1"/>
    <property type="molecule type" value="Genomic_DNA"/>
</dbReference>
<dbReference type="PANTHER" id="PTHR47219:SF9">
    <property type="entry name" value="GTPASE ACTIVATING PROTEIN AND CENTROSOME-ASSOCIATED, ISOFORM B"/>
    <property type="match status" value="1"/>
</dbReference>
<feature type="compositionally biased region" description="Acidic residues" evidence="1">
    <location>
        <begin position="257"/>
        <end position="269"/>
    </location>
</feature>
<dbReference type="GO" id="GO:0005096">
    <property type="term" value="F:GTPase activator activity"/>
    <property type="evidence" value="ECO:0007669"/>
    <property type="project" value="TreeGrafter"/>
</dbReference>
<dbReference type="SMART" id="SM00164">
    <property type="entry name" value="TBC"/>
    <property type="match status" value="1"/>
</dbReference>
<gene>
    <name evidence="3" type="ORF">BJ508DRAFT_75276</name>
</gene>
<dbReference type="STRING" id="1160509.A0A3N4IAZ3"/>
<evidence type="ECO:0000313" key="4">
    <source>
        <dbReference type="Proteomes" id="UP000275078"/>
    </source>
</evidence>
<sequence length="729" mass="80385">MATELAEPTLDLAQLDSTPDFTQTASAIAPSRIAEISLEPSTVKTDEPPTPPAKDEETNAPDTPLRHKPSIDKALPPLPMGTISSTAIPSPPLPPTPSSQDTDQLDTPSKRTSDPNPTETLSVPRPELTRARSASSSKSTVPTRAASIATSNPTRSHLEPPTRKFYSVRRKDSGLDMAAAQRTSFASSIGTGSIRQLTADEEAMSLKVRSMYDTGYASDTSMRSFSRSRRSTRGATNSLVVSEASEEPGTGGLPQVGEEESSGGEEMMSENEAREEGLEDWEALGEGVEVDRFGFIIPKDEAAAPTKKPSIHFKDAATPRRQKKQHLNLITQKLNLNTESPAEMLQSPCVWEKEEMKAKEITRAAKWTQMAHQCTLDHARRHRKESSRSQTFSPSPTPGDTPETPKKRFQSLRNTTRKLRSDSTTKPPTPPQPNRFDPEGAPSIHSHTTLPKWEFNTADPKLISRVWKGIPDCWRAAAWHSFLSTSARRRGGAPDDEIIETYHALLDHGSPDDVQIDLDVPRTISSHVLFRKRYGGGQRLLFRVLHALSLYFPAVGYVQGMASPAATLLCYFDEDLTFVMLVRLFEFRGLATLFRGGFDGLVDALEEFDKRWLKGGELGQVGKRLEELGITNMTFGAKWYLTLFGYSIPFPAQLRVWDVFMLLGDPVRDHATYITVPQSLFFQDPDALAAAKDGSKPGTADSKREPHRPNEGWVRGVYAGHHVVGSCEG</sequence>
<dbReference type="SUPFAM" id="SSF47923">
    <property type="entry name" value="Ypt/Rab-GAP domain of gyp1p"/>
    <property type="match status" value="2"/>
</dbReference>
<feature type="compositionally biased region" description="Low complexity" evidence="1">
    <location>
        <begin position="131"/>
        <end position="140"/>
    </location>
</feature>
<dbReference type="Gene3D" id="1.10.8.270">
    <property type="entry name" value="putative rabgap domain of human tbc1 domain family member 14 like domains"/>
    <property type="match status" value="1"/>
</dbReference>
<feature type="region of interest" description="Disordered" evidence="1">
    <location>
        <begin position="376"/>
        <end position="451"/>
    </location>
</feature>
<feature type="region of interest" description="Disordered" evidence="1">
    <location>
        <begin position="29"/>
        <end position="167"/>
    </location>
</feature>
<dbReference type="OrthoDB" id="294251at2759"/>
<reference evidence="3 4" key="1">
    <citation type="journal article" date="2018" name="Nat. Ecol. Evol.">
        <title>Pezizomycetes genomes reveal the molecular basis of ectomycorrhizal truffle lifestyle.</title>
        <authorList>
            <person name="Murat C."/>
            <person name="Payen T."/>
            <person name="Noel B."/>
            <person name="Kuo A."/>
            <person name="Morin E."/>
            <person name="Chen J."/>
            <person name="Kohler A."/>
            <person name="Krizsan K."/>
            <person name="Balestrini R."/>
            <person name="Da Silva C."/>
            <person name="Montanini B."/>
            <person name="Hainaut M."/>
            <person name="Levati E."/>
            <person name="Barry K.W."/>
            <person name="Belfiori B."/>
            <person name="Cichocki N."/>
            <person name="Clum A."/>
            <person name="Dockter R.B."/>
            <person name="Fauchery L."/>
            <person name="Guy J."/>
            <person name="Iotti M."/>
            <person name="Le Tacon F."/>
            <person name="Lindquist E.A."/>
            <person name="Lipzen A."/>
            <person name="Malagnac F."/>
            <person name="Mello A."/>
            <person name="Molinier V."/>
            <person name="Miyauchi S."/>
            <person name="Poulain J."/>
            <person name="Riccioni C."/>
            <person name="Rubini A."/>
            <person name="Sitrit Y."/>
            <person name="Splivallo R."/>
            <person name="Traeger S."/>
            <person name="Wang M."/>
            <person name="Zifcakova L."/>
            <person name="Wipf D."/>
            <person name="Zambonelli A."/>
            <person name="Paolocci F."/>
            <person name="Nowrousian M."/>
            <person name="Ottonello S."/>
            <person name="Baldrian P."/>
            <person name="Spatafora J.W."/>
            <person name="Henrissat B."/>
            <person name="Nagy L.G."/>
            <person name="Aury J.M."/>
            <person name="Wincker P."/>
            <person name="Grigoriev I.V."/>
            <person name="Bonfante P."/>
            <person name="Martin F.M."/>
        </authorList>
    </citation>
    <scope>NUCLEOTIDE SEQUENCE [LARGE SCALE GENOMIC DNA]</scope>
    <source>
        <strain evidence="3 4">RN42</strain>
    </source>
</reference>
<protein>
    <recommendedName>
        <fullName evidence="2">Rab-GAP TBC domain-containing protein</fullName>
    </recommendedName>
</protein>
<dbReference type="Proteomes" id="UP000275078">
    <property type="component" value="Unassembled WGS sequence"/>
</dbReference>
<dbReference type="PROSITE" id="PS50086">
    <property type="entry name" value="TBC_RABGAP"/>
    <property type="match status" value="1"/>
</dbReference>
<feature type="region of interest" description="Disordered" evidence="1">
    <location>
        <begin position="691"/>
        <end position="712"/>
    </location>
</feature>
<feature type="compositionally biased region" description="Basic residues" evidence="1">
    <location>
        <begin position="407"/>
        <end position="418"/>
    </location>
</feature>
<evidence type="ECO:0000313" key="3">
    <source>
        <dbReference type="EMBL" id="RPA83242.1"/>
    </source>
</evidence>
<accession>A0A3N4IAZ3</accession>
<dbReference type="GO" id="GO:0031267">
    <property type="term" value="F:small GTPase binding"/>
    <property type="evidence" value="ECO:0007669"/>
    <property type="project" value="TreeGrafter"/>
</dbReference>
<proteinExistence type="predicted"/>
<dbReference type="AlphaFoldDB" id="A0A3N4IAZ3"/>
<dbReference type="Gene3D" id="1.10.472.80">
    <property type="entry name" value="Ypt/Rab-GAP domain of gyp1p, domain 3"/>
    <property type="match status" value="1"/>
</dbReference>
<dbReference type="FunFam" id="1.10.8.270:FF:000023">
    <property type="entry name" value="TBC domain-containing protein C1778.09"/>
    <property type="match status" value="1"/>
</dbReference>
<organism evidence="3 4">
    <name type="scientific">Ascobolus immersus RN42</name>
    <dbReference type="NCBI Taxonomy" id="1160509"/>
    <lineage>
        <taxon>Eukaryota</taxon>
        <taxon>Fungi</taxon>
        <taxon>Dikarya</taxon>
        <taxon>Ascomycota</taxon>
        <taxon>Pezizomycotina</taxon>
        <taxon>Pezizomycetes</taxon>
        <taxon>Pezizales</taxon>
        <taxon>Ascobolaceae</taxon>
        <taxon>Ascobolus</taxon>
    </lineage>
</organism>
<dbReference type="PANTHER" id="PTHR47219">
    <property type="entry name" value="RAB GTPASE-ACTIVATING PROTEIN 1-LIKE"/>
    <property type="match status" value="1"/>
</dbReference>
<evidence type="ECO:0000256" key="1">
    <source>
        <dbReference type="SAM" id="MobiDB-lite"/>
    </source>
</evidence>
<name>A0A3N4IAZ3_ASCIM</name>
<dbReference type="InterPro" id="IPR050302">
    <property type="entry name" value="Rab_GAP_TBC_domain"/>
</dbReference>
<dbReference type="InterPro" id="IPR035969">
    <property type="entry name" value="Rab-GAP_TBC_sf"/>
</dbReference>
<keyword evidence="4" id="KW-1185">Reference proteome</keyword>
<dbReference type="InterPro" id="IPR000195">
    <property type="entry name" value="Rab-GAP-TBC_dom"/>
</dbReference>